<dbReference type="CDD" id="cd24161">
    <property type="entry name" value="NUDIX_ADPRase_Ndx2"/>
    <property type="match status" value="1"/>
</dbReference>
<accession>A0A1S2VGI9</accession>
<protein>
    <recommendedName>
        <fullName evidence="4">GDP-mannose pyrophosphatase</fullName>
    </recommendedName>
    <alternativeName>
        <fullName evidence="6">GDP-mannose hydrolase</fullName>
    </alternativeName>
    <alternativeName>
        <fullName evidence="7">GDPMK</fullName>
    </alternativeName>
</protein>
<evidence type="ECO:0000256" key="7">
    <source>
        <dbReference type="ARBA" id="ARBA00032272"/>
    </source>
</evidence>
<reference evidence="9 10" key="1">
    <citation type="submission" date="2016-10" db="EMBL/GenBank/DDBJ databases">
        <title>Arsenicibacter rosenii gen. nov., sp. nov., an efficient arsenic-methylating bacterium isolated from an arsenic-contaminated paddy soil.</title>
        <authorList>
            <person name="Huang K."/>
        </authorList>
    </citation>
    <scope>NUCLEOTIDE SEQUENCE [LARGE SCALE GENOMIC DNA]</scope>
    <source>
        <strain evidence="9 10">SM-1</strain>
    </source>
</reference>
<evidence type="ECO:0000256" key="3">
    <source>
        <dbReference type="ARBA" id="ARBA00007275"/>
    </source>
</evidence>
<dbReference type="GO" id="GO:0005829">
    <property type="term" value="C:cytosol"/>
    <property type="evidence" value="ECO:0007669"/>
    <property type="project" value="TreeGrafter"/>
</dbReference>
<dbReference type="OrthoDB" id="9806150at2"/>
<comment type="similarity">
    <text evidence="3">Belongs to the Nudix hydrolase family. NudK subfamily.</text>
</comment>
<gene>
    <name evidence="9" type="ORF">BLX24_20265</name>
</gene>
<proteinExistence type="inferred from homology"/>
<name>A0A1S2VGI9_9BACT</name>
<comment type="caution">
    <text evidence="9">The sequence shown here is derived from an EMBL/GenBank/DDBJ whole genome shotgun (WGS) entry which is preliminary data.</text>
</comment>
<dbReference type="EMBL" id="MORL01000013">
    <property type="protein sequence ID" value="OIN57316.1"/>
    <property type="molecule type" value="Genomic_DNA"/>
</dbReference>
<evidence type="ECO:0000256" key="4">
    <source>
        <dbReference type="ARBA" id="ARBA00016377"/>
    </source>
</evidence>
<dbReference type="GO" id="GO:0016787">
    <property type="term" value="F:hydrolase activity"/>
    <property type="evidence" value="ECO:0007669"/>
    <property type="project" value="UniProtKB-KW"/>
</dbReference>
<dbReference type="InterPro" id="IPR015797">
    <property type="entry name" value="NUDIX_hydrolase-like_dom_sf"/>
</dbReference>
<dbReference type="InterPro" id="IPR000086">
    <property type="entry name" value="NUDIX_hydrolase_dom"/>
</dbReference>
<dbReference type="Proteomes" id="UP000181790">
    <property type="component" value="Unassembled WGS sequence"/>
</dbReference>
<comment type="cofactor">
    <cofactor evidence="2">
        <name>Mg(2+)</name>
        <dbReference type="ChEBI" id="CHEBI:18420"/>
    </cofactor>
</comment>
<evidence type="ECO:0000256" key="2">
    <source>
        <dbReference type="ARBA" id="ARBA00001946"/>
    </source>
</evidence>
<feature type="domain" description="Nudix hydrolase" evidence="8">
    <location>
        <begin position="44"/>
        <end position="172"/>
    </location>
</feature>
<organism evidence="9 10">
    <name type="scientific">Arsenicibacter rosenii</name>
    <dbReference type="NCBI Taxonomy" id="1750698"/>
    <lineage>
        <taxon>Bacteria</taxon>
        <taxon>Pseudomonadati</taxon>
        <taxon>Bacteroidota</taxon>
        <taxon>Cytophagia</taxon>
        <taxon>Cytophagales</taxon>
        <taxon>Spirosomataceae</taxon>
        <taxon>Arsenicibacter</taxon>
    </lineage>
</organism>
<keyword evidence="5" id="KW-0378">Hydrolase</keyword>
<evidence type="ECO:0000313" key="9">
    <source>
        <dbReference type="EMBL" id="OIN57316.1"/>
    </source>
</evidence>
<evidence type="ECO:0000313" key="10">
    <source>
        <dbReference type="Proteomes" id="UP000181790"/>
    </source>
</evidence>
<dbReference type="GO" id="GO:0006753">
    <property type="term" value="P:nucleoside phosphate metabolic process"/>
    <property type="evidence" value="ECO:0007669"/>
    <property type="project" value="TreeGrafter"/>
</dbReference>
<evidence type="ECO:0000256" key="1">
    <source>
        <dbReference type="ARBA" id="ARBA00000847"/>
    </source>
</evidence>
<dbReference type="Pfam" id="PF00293">
    <property type="entry name" value="NUDIX"/>
    <property type="match status" value="1"/>
</dbReference>
<evidence type="ECO:0000256" key="5">
    <source>
        <dbReference type="ARBA" id="ARBA00022801"/>
    </source>
</evidence>
<dbReference type="Gene3D" id="3.90.79.10">
    <property type="entry name" value="Nucleoside Triphosphate Pyrophosphohydrolase"/>
    <property type="match status" value="1"/>
</dbReference>
<dbReference type="AlphaFoldDB" id="A0A1S2VGI9"/>
<evidence type="ECO:0000259" key="8">
    <source>
        <dbReference type="PROSITE" id="PS51462"/>
    </source>
</evidence>
<comment type="catalytic activity">
    <reaction evidence="1">
        <text>GDP-alpha-D-mannose + H2O = alpha-D-mannose 1-phosphate + GMP + 2 H(+)</text>
        <dbReference type="Rhea" id="RHEA:27978"/>
        <dbReference type="ChEBI" id="CHEBI:15377"/>
        <dbReference type="ChEBI" id="CHEBI:15378"/>
        <dbReference type="ChEBI" id="CHEBI:57527"/>
        <dbReference type="ChEBI" id="CHEBI:58115"/>
        <dbReference type="ChEBI" id="CHEBI:58409"/>
    </reaction>
</comment>
<dbReference type="PANTHER" id="PTHR11839">
    <property type="entry name" value="UDP/ADP-SUGAR PYROPHOSPHATASE"/>
    <property type="match status" value="1"/>
</dbReference>
<evidence type="ECO:0000256" key="6">
    <source>
        <dbReference type="ARBA" id="ARBA00032162"/>
    </source>
</evidence>
<dbReference type="PROSITE" id="PS51462">
    <property type="entry name" value="NUDIX"/>
    <property type="match status" value="1"/>
</dbReference>
<dbReference type="PANTHER" id="PTHR11839:SF18">
    <property type="entry name" value="NUDIX HYDROLASE DOMAIN-CONTAINING PROTEIN"/>
    <property type="match status" value="1"/>
</dbReference>
<sequence>MNTTENPWQTLSSKTAYDNNWLTIRHEEVITPAGTPGIYGVVSFKNKAVGIIPIDEEGYTYLVGQYRYPLNEYSWEIPEGGSPVGTDVLESAKRELKEETGLTAERWTKMARIHTSNSATDEEGFIYIAEGLSQGEHAPEETEELMVRKLHLAEAVRMVMASEITDSISMCAILMVARLKGI</sequence>
<dbReference type="GO" id="GO:0019693">
    <property type="term" value="P:ribose phosphate metabolic process"/>
    <property type="evidence" value="ECO:0007669"/>
    <property type="project" value="TreeGrafter"/>
</dbReference>
<dbReference type="SUPFAM" id="SSF55811">
    <property type="entry name" value="Nudix"/>
    <property type="match status" value="1"/>
</dbReference>
<keyword evidence="10" id="KW-1185">Reference proteome</keyword>
<dbReference type="RefSeq" id="WP_071505028.1">
    <property type="nucleotide sequence ID" value="NZ_MORL01000013.1"/>
</dbReference>